<dbReference type="Pfam" id="PF03126">
    <property type="entry name" value="Plus-3"/>
    <property type="match status" value="1"/>
</dbReference>
<evidence type="ECO:0000256" key="2">
    <source>
        <dbReference type="ARBA" id="ARBA00023015"/>
    </source>
</evidence>
<dbReference type="GO" id="GO:1990269">
    <property type="term" value="F:RNA polymerase II C-terminal domain phosphoserine binding"/>
    <property type="evidence" value="ECO:0007669"/>
    <property type="project" value="TreeGrafter"/>
</dbReference>
<dbReference type="AlphaFoldDB" id="A0A0M5J2X2"/>
<dbReference type="Gene3D" id="3.90.70.200">
    <property type="entry name" value="Plus-3 domain"/>
    <property type="match status" value="1"/>
</dbReference>
<feature type="domain" description="Plus3" evidence="5">
    <location>
        <begin position="93"/>
        <end position="224"/>
    </location>
</feature>
<dbReference type="InterPro" id="IPR004343">
    <property type="entry name" value="Plus-3_dom"/>
</dbReference>
<keyword evidence="7" id="KW-1185">Reference proteome</keyword>
<evidence type="ECO:0000256" key="4">
    <source>
        <dbReference type="ARBA" id="ARBA00023242"/>
    </source>
</evidence>
<dbReference type="InterPro" id="IPR036128">
    <property type="entry name" value="Plus3-like_sf"/>
</dbReference>
<evidence type="ECO:0000259" key="5">
    <source>
        <dbReference type="PROSITE" id="PS51360"/>
    </source>
</evidence>
<accession>A0A0M5J2X2</accession>
<dbReference type="PROSITE" id="PS51360">
    <property type="entry name" value="PLUS3"/>
    <property type="match status" value="1"/>
</dbReference>
<evidence type="ECO:0000256" key="3">
    <source>
        <dbReference type="ARBA" id="ARBA00023163"/>
    </source>
</evidence>
<dbReference type="SMR" id="A0A0M5J2X2"/>
<dbReference type="OrthoDB" id="166375at2759"/>
<proteinExistence type="predicted"/>
<evidence type="ECO:0000256" key="1">
    <source>
        <dbReference type="ARBA" id="ARBA00004123"/>
    </source>
</evidence>
<sequence>MAESKPKSKRATRRYQLIDLPKYVQQPLKLQPLKLLQPQQQQQQSQQPLRRPKSEIVRELRRLRSTPIRLDDEEPAATTLLAPAAAAAAARPLRSLEQLQALHLTRHRLEQLLGSSAFEQTALNCFVRLNINPGDVPAEHRIAEIVGIVHLPEGYYVGKLPTNIALQLRYEDVVLQHEFNVISNMAFTPDEFAYWRDNCVCQAIELPTTELLARKKLELYNALNGELRAASILLKTNSRIPTALPMRPVPRVSLLERFGGVYPWKLQRPPPIVQSDDAAPSSEPAAAAAAAAAELEAINEQLEAQRSETALPPPANSAE</sequence>
<dbReference type="OMA" id="WRDNCVN"/>
<comment type="subcellular location">
    <subcellularLocation>
        <location evidence="1">Nucleus</location>
    </subcellularLocation>
</comment>
<name>A0A0M5J2X2_DROBS</name>
<dbReference type="STRING" id="30019.A0A0M5J2X2"/>
<keyword evidence="3" id="KW-0804">Transcription</keyword>
<dbReference type="GO" id="GO:0003677">
    <property type="term" value="F:DNA binding"/>
    <property type="evidence" value="ECO:0007669"/>
    <property type="project" value="InterPro"/>
</dbReference>
<organism evidence="6 7">
    <name type="scientific">Drosophila busckii</name>
    <name type="common">Fruit fly</name>
    <dbReference type="NCBI Taxonomy" id="30019"/>
    <lineage>
        <taxon>Eukaryota</taxon>
        <taxon>Metazoa</taxon>
        <taxon>Ecdysozoa</taxon>
        <taxon>Arthropoda</taxon>
        <taxon>Hexapoda</taxon>
        <taxon>Insecta</taxon>
        <taxon>Pterygota</taxon>
        <taxon>Neoptera</taxon>
        <taxon>Endopterygota</taxon>
        <taxon>Diptera</taxon>
        <taxon>Brachycera</taxon>
        <taxon>Muscomorpha</taxon>
        <taxon>Ephydroidea</taxon>
        <taxon>Drosophilidae</taxon>
        <taxon>Drosophila</taxon>
    </lineage>
</organism>
<dbReference type="PANTHER" id="PTHR13115">
    <property type="entry name" value="RNA POLYMERASE-ASSOCIATED PROTEIN RTF1 HOMOLOG"/>
    <property type="match status" value="1"/>
</dbReference>
<gene>
    <name evidence="6" type="ORF">Dbus_chrXg54</name>
</gene>
<keyword evidence="4" id="KW-0539">Nucleus</keyword>
<dbReference type="EMBL" id="CP012528">
    <property type="protein sequence ID" value="ALC48198.1"/>
    <property type="molecule type" value="Genomic_DNA"/>
</dbReference>
<dbReference type="GO" id="GO:0016593">
    <property type="term" value="C:Cdc73/Paf1 complex"/>
    <property type="evidence" value="ECO:0007669"/>
    <property type="project" value="TreeGrafter"/>
</dbReference>
<protein>
    <submittedName>
        <fullName evidence="6">CG12498</fullName>
    </submittedName>
</protein>
<dbReference type="Proteomes" id="UP000494163">
    <property type="component" value="Chromosome X"/>
</dbReference>
<evidence type="ECO:0000313" key="7">
    <source>
        <dbReference type="Proteomes" id="UP000494163"/>
    </source>
</evidence>
<dbReference type="SMART" id="SM00719">
    <property type="entry name" value="Plus3"/>
    <property type="match status" value="1"/>
</dbReference>
<dbReference type="PANTHER" id="PTHR13115:SF8">
    <property type="entry name" value="RNA POLYMERASE-ASSOCIATED PROTEIN RTF1 HOMOLOG"/>
    <property type="match status" value="1"/>
</dbReference>
<reference evidence="6 7" key="1">
    <citation type="submission" date="2015-08" db="EMBL/GenBank/DDBJ databases">
        <title>Ancestral chromatin configuration constrains chromatin evolution on differentiating sex chromosomes in Drosophila.</title>
        <authorList>
            <person name="Zhou Q."/>
            <person name="Bachtrog D."/>
        </authorList>
    </citation>
    <scope>NUCLEOTIDE SEQUENCE [LARGE SCALE GENOMIC DNA]</scope>
    <source>
        <tissue evidence="6">Whole larvae</tissue>
    </source>
</reference>
<keyword evidence="2" id="KW-0805">Transcription regulation</keyword>
<evidence type="ECO:0000313" key="6">
    <source>
        <dbReference type="EMBL" id="ALC48198.1"/>
    </source>
</evidence>
<dbReference type="SUPFAM" id="SSF159042">
    <property type="entry name" value="Plus3-like"/>
    <property type="match status" value="1"/>
</dbReference>